<accession>A0A410X082</accession>
<evidence type="ECO:0000256" key="5">
    <source>
        <dbReference type="ARBA" id="ARBA00022927"/>
    </source>
</evidence>
<sequence>MSNILKPFHYAPADETNAYRVPVKPIYTPQAELPEDEPRFTPEEEAQLSEAESLKRHILEDAESFAQSHMQQAIQEVSELKEQTEAEIEAWWMQRREEDEQHQEQARTTGYETGYQEGLDQARQDVSQQYDEMLSEARQVLEQAYRVKQQVIQEAEPFLIELSCSIAEKIISKQLTVSPEWMIETIRSVLARRKESGTITLCIAPRHFAYIQDAREELLSAIDSQAELEIIPDASVQDEGCVVRSTFGSIDARIDTQLHEIKLALQRIALHGEGDES</sequence>
<dbReference type="InterPro" id="IPR022524">
    <property type="entry name" value="FliH_Bacilli"/>
</dbReference>
<dbReference type="OrthoDB" id="19020at2"/>
<feature type="coiled-coil region" evidence="8">
    <location>
        <begin position="123"/>
        <end position="154"/>
    </location>
</feature>
<keyword evidence="6" id="KW-1006">Bacterial flagellum protein export</keyword>
<evidence type="ECO:0000259" key="9">
    <source>
        <dbReference type="Pfam" id="PF02108"/>
    </source>
</evidence>
<keyword evidence="11" id="KW-0282">Flagellum</keyword>
<dbReference type="PANTHER" id="PTHR34982">
    <property type="entry name" value="YOP PROTEINS TRANSLOCATION PROTEIN L"/>
    <property type="match status" value="1"/>
</dbReference>
<dbReference type="AlphaFoldDB" id="A0A410X082"/>
<evidence type="ECO:0000256" key="3">
    <source>
        <dbReference type="ARBA" id="ARBA00022448"/>
    </source>
</evidence>
<dbReference type="InterPro" id="IPR051472">
    <property type="entry name" value="T3SS_Stator/FliH"/>
</dbReference>
<name>A0A410X082_9BACL</name>
<dbReference type="GO" id="GO:0044781">
    <property type="term" value="P:bacterial-type flagellum organization"/>
    <property type="evidence" value="ECO:0007669"/>
    <property type="project" value="UniProtKB-KW"/>
</dbReference>
<evidence type="ECO:0000256" key="1">
    <source>
        <dbReference type="ARBA" id="ARBA00003041"/>
    </source>
</evidence>
<dbReference type="GO" id="GO:0005829">
    <property type="term" value="C:cytosol"/>
    <property type="evidence" value="ECO:0007669"/>
    <property type="project" value="TreeGrafter"/>
</dbReference>
<evidence type="ECO:0000256" key="6">
    <source>
        <dbReference type="ARBA" id="ARBA00023225"/>
    </source>
</evidence>
<keyword evidence="5" id="KW-0653">Protein transport</keyword>
<reference evidence="10 13" key="2">
    <citation type="submission" date="2022-05" db="EMBL/GenBank/DDBJ databases">
        <title>Genome Sequencing of Bee-Associated Microbes.</title>
        <authorList>
            <person name="Dunlap C."/>
        </authorList>
    </citation>
    <scope>NUCLEOTIDE SEQUENCE [LARGE SCALE GENOMIC DNA]</scope>
    <source>
        <strain evidence="10 13">NRRL B-23120</strain>
    </source>
</reference>
<dbReference type="Pfam" id="PF02108">
    <property type="entry name" value="FliH"/>
    <property type="match status" value="1"/>
</dbReference>
<dbReference type="NCBIfam" id="TIGR03825">
    <property type="entry name" value="FliH_bacil"/>
    <property type="match status" value="1"/>
</dbReference>
<dbReference type="RefSeq" id="WP_042232981.1">
    <property type="nucleotide sequence ID" value="NZ_CP026520.1"/>
</dbReference>
<dbReference type="PANTHER" id="PTHR34982:SF1">
    <property type="entry name" value="FLAGELLAR ASSEMBLY PROTEIN FLIH"/>
    <property type="match status" value="1"/>
</dbReference>
<proteinExistence type="inferred from homology"/>
<keyword evidence="11" id="KW-0966">Cell projection</keyword>
<organism evidence="11 12">
    <name type="scientific">Paenibacillus chitinolyticus</name>
    <dbReference type="NCBI Taxonomy" id="79263"/>
    <lineage>
        <taxon>Bacteria</taxon>
        <taxon>Bacillati</taxon>
        <taxon>Bacillota</taxon>
        <taxon>Bacilli</taxon>
        <taxon>Bacillales</taxon>
        <taxon>Paenibacillaceae</taxon>
        <taxon>Paenibacillus</taxon>
    </lineage>
</organism>
<dbReference type="EMBL" id="JAMDMJ010000054">
    <property type="protein sequence ID" value="MCY9599742.1"/>
    <property type="molecule type" value="Genomic_DNA"/>
</dbReference>
<evidence type="ECO:0000313" key="13">
    <source>
        <dbReference type="Proteomes" id="UP001527202"/>
    </source>
</evidence>
<dbReference type="GO" id="GO:0015031">
    <property type="term" value="P:protein transport"/>
    <property type="evidence" value="ECO:0007669"/>
    <property type="project" value="UniProtKB-KW"/>
</dbReference>
<keyword evidence="4" id="KW-1005">Bacterial flagellum biogenesis</keyword>
<comment type="function">
    <text evidence="1">Needed for flagellar regrowth and assembly.</text>
</comment>
<dbReference type="Proteomes" id="UP001527202">
    <property type="component" value="Unassembled WGS sequence"/>
</dbReference>
<gene>
    <name evidence="11" type="primary">fliH</name>
    <name evidence="10" type="ORF">M5X16_28755</name>
    <name evidence="11" type="ORF">PC41400_21440</name>
</gene>
<keyword evidence="11" id="KW-0969">Cilium</keyword>
<comment type="similarity">
    <text evidence="2">Belongs to the FliH family.</text>
</comment>
<keyword evidence="8" id="KW-0175">Coiled coil</keyword>
<evidence type="ECO:0000256" key="4">
    <source>
        <dbReference type="ARBA" id="ARBA00022795"/>
    </source>
</evidence>
<evidence type="ECO:0000256" key="7">
    <source>
        <dbReference type="NCBIfam" id="TIGR03825"/>
    </source>
</evidence>
<evidence type="ECO:0000313" key="12">
    <source>
        <dbReference type="Proteomes" id="UP000288943"/>
    </source>
</evidence>
<dbReference type="KEGG" id="pchi:PC41400_21440"/>
<protein>
    <recommendedName>
        <fullName evidence="7">Flagellar assembly protein FliH</fullName>
    </recommendedName>
</protein>
<evidence type="ECO:0000256" key="2">
    <source>
        <dbReference type="ARBA" id="ARBA00006602"/>
    </source>
</evidence>
<feature type="domain" description="Flagellar assembly protein FliH/Type III secretion system HrpE" evidence="9">
    <location>
        <begin position="135"/>
        <end position="261"/>
    </location>
</feature>
<reference evidence="11 12" key="1">
    <citation type="submission" date="2018-01" db="EMBL/GenBank/DDBJ databases">
        <title>The whole genome sequencing and assembly of Paenibacillus chitinolyticus KCCM 41400 strain.</title>
        <authorList>
            <person name="Kim J.-Y."/>
            <person name="Park M.-K."/>
            <person name="Lee Y.-J."/>
            <person name="Yi H."/>
            <person name="Bahn Y.-S."/>
            <person name="Kim J.F."/>
            <person name="Lee D.-W."/>
        </authorList>
    </citation>
    <scope>NUCLEOTIDE SEQUENCE [LARGE SCALE GENOMIC DNA]</scope>
    <source>
        <strain evidence="11 12">KCCM 41400</strain>
    </source>
</reference>
<evidence type="ECO:0000313" key="10">
    <source>
        <dbReference type="EMBL" id="MCY9599742.1"/>
    </source>
</evidence>
<dbReference type="EMBL" id="CP026520">
    <property type="protein sequence ID" value="QAV20089.1"/>
    <property type="molecule type" value="Genomic_DNA"/>
</dbReference>
<dbReference type="Proteomes" id="UP000288943">
    <property type="component" value="Chromosome"/>
</dbReference>
<evidence type="ECO:0000313" key="11">
    <source>
        <dbReference type="EMBL" id="QAV20089.1"/>
    </source>
</evidence>
<evidence type="ECO:0000256" key="8">
    <source>
        <dbReference type="SAM" id="Coils"/>
    </source>
</evidence>
<dbReference type="GeneID" id="95377360"/>
<keyword evidence="3" id="KW-0813">Transport</keyword>
<keyword evidence="13" id="KW-1185">Reference proteome</keyword>
<dbReference type="InterPro" id="IPR018035">
    <property type="entry name" value="Flagellar_FliH/T3SS_HrpE"/>
</dbReference>